<organism evidence="1 2">
    <name type="scientific">Chrysophaeum taylorii</name>
    <dbReference type="NCBI Taxonomy" id="2483200"/>
    <lineage>
        <taxon>Eukaryota</taxon>
        <taxon>Sar</taxon>
        <taxon>Stramenopiles</taxon>
        <taxon>Ochrophyta</taxon>
        <taxon>Pelagophyceae</taxon>
        <taxon>Pelagomonadales</taxon>
        <taxon>Pelagomonadaceae</taxon>
        <taxon>Chrysophaeum</taxon>
    </lineage>
</organism>
<evidence type="ECO:0008006" key="3">
    <source>
        <dbReference type="Google" id="ProtNLM"/>
    </source>
</evidence>
<proteinExistence type="predicted"/>
<protein>
    <recommendedName>
        <fullName evidence="3">Tyrosinase copper-binding domain-containing protein</fullName>
    </recommendedName>
</protein>
<comment type="caution">
    <text evidence="1">The sequence shown here is derived from an EMBL/GenBank/DDBJ whole genome shotgun (WGS) entry which is preliminary data.</text>
</comment>
<dbReference type="Proteomes" id="UP001230188">
    <property type="component" value="Unassembled WGS sequence"/>
</dbReference>
<sequence length="689" mass="76929">MPITRYDGAEADDMCEALSSPSATLVVGQRQQAAYAKMVAVKDEAPNGWPCRRVCGAALMALSVPGFLAFVAKYHEDSMTSVMEAPATRYELCVTTEYERRTGYRIGDGLYPHGHIAQVRAPNRLELRSPSDDEGTLSWRWRVTGFKSDITVVDSVATVENDDGKSAFDVVFPHVGAYRVVATWEDVSVNEIVHARVVRRELRTLTSADRERYLSALHAVYAVDQAAGIKKYGRMWKSADWLVREHLYGASSIECDHWHDDAGMLQHHVGITWQLENSLRLVDDSTAAHWWDYTIDAADYGSSWARSPIFSDDWFGTASPHNPDHVLDTGRFAFTRVLLLSGTERFASVLANPYGLLRSPWNTNKIPFLLRYNRTLGALTDGYRTPPTCSLFASWLREPWLGRFLLGINGALHGPVHIMIGGLWTFETSKWTEALSSRLQFPDAFLLLGKFLWRQGYARCPTACSSDTRPQDCVCSCPAAIMRGRNATVFLEDAGVTSLNPNANLADLLSEFGLSDQDYLEELCRVGHPGEMFTSAAPQDPTFWPLHGNQERFIQYARLLKHRGFLNFSEHWGYAHANQNPSDTGVVCDWSSVDAGTFDMPKCAAKTCPGHRAEDLLPFEDLHLVNLPGEVEDELDVVDGTTSAKMPVYYTNLEFYEATNPLAMQLPYVYDSVSRWPACGGNGDLLSSM</sequence>
<accession>A0AAD7XQG7</accession>
<dbReference type="Gene3D" id="1.10.1280.10">
    <property type="entry name" value="Di-copper center containing domain from catechol oxidase"/>
    <property type="match status" value="1"/>
</dbReference>
<dbReference type="InterPro" id="IPR008922">
    <property type="entry name" value="Di-copper_centre_dom_sf"/>
</dbReference>
<dbReference type="SUPFAM" id="SSF48056">
    <property type="entry name" value="Di-copper centre-containing domain"/>
    <property type="match status" value="1"/>
</dbReference>
<name>A0AAD7XQG7_9STRA</name>
<keyword evidence="2" id="KW-1185">Reference proteome</keyword>
<evidence type="ECO:0000313" key="1">
    <source>
        <dbReference type="EMBL" id="KAJ8610871.1"/>
    </source>
</evidence>
<dbReference type="AlphaFoldDB" id="A0AAD7XQG7"/>
<dbReference type="EMBL" id="JAQMWT010000092">
    <property type="protein sequence ID" value="KAJ8610871.1"/>
    <property type="molecule type" value="Genomic_DNA"/>
</dbReference>
<gene>
    <name evidence="1" type="ORF">CTAYLR_009136</name>
</gene>
<evidence type="ECO:0000313" key="2">
    <source>
        <dbReference type="Proteomes" id="UP001230188"/>
    </source>
</evidence>
<reference evidence="1" key="1">
    <citation type="submission" date="2023-01" db="EMBL/GenBank/DDBJ databases">
        <title>Metagenome sequencing of chrysophaentin producing Chrysophaeum taylorii.</title>
        <authorList>
            <person name="Davison J."/>
            <person name="Bewley C."/>
        </authorList>
    </citation>
    <scope>NUCLEOTIDE SEQUENCE</scope>
    <source>
        <strain evidence="1">NIES-1699</strain>
    </source>
</reference>